<gene>
    <name evidence="3" type="ORF">GCM10009416_24590</name>
</gene>
<feature type="domain" description="DUF4394" evidence="2">
    <location>
        <begin position="36"/>
        <end position="260"/>
    </location>
</feature>
<feature type="chain" id="PRO_5046649884" evidence="1">
    <location>
        <begin position="25"/>
        <end position="263"/>
    </location>
</feature>
<dbReference type="Pfam" id="PF14339">
    <property type="entry name" value="DUF4394"/>
    <property type="match status" value="1"/>
</dbReference>
<name>A0ABP3QF75_9PROT</name>
<reference evidence="4" key="1">
    <citation type="journal article" date="2019" name="Int. J. Syst. Evol. Microbiol.">
        <title>The Global Catalogue of Microorganisms (GCM) 10K type strain sequencing project: providing services to taxonomists for standard genome sequencing and annotation.</title>
        <authorList>
            <consortium name="The Broad Institute Genomics Platform"/>
            <consortium name="The Broad Institute Genome Sequencing Center for Infectious Disease"/>
            <person name="Wu L."/>
            <person name="Ma J."/>
        </authorList>
    </citation>
    <scope>NUCLEOTIDE SEQUENCE [LARGE SCALE GENOMIC DNA]</scope>
    <source>
        <strain evidence="4">JCM 9933</strain>
    </source>
</reference>
<dbReference type="RefSeq" id="WP_343895596.1">
    <property type="nucleotide sequence ID" value="NZ_BAAAFZ010000030.1"/>
</dbReference>
<protein>
    <submittedName>
        <fullName evidence="3">DUF4394 domain-containing protein</fullName>
    </submittedName>
</protein>
<dbReference type="InterPro" id="IPR025507">
    <property type="entry name" value="DUF4394"/>
</dbReference>
<organism evidence="3 4">
    <name type="scientific">Craurococcus roseus</name>
    <dbReference type="NCBI Taxonomy" id="77585"/>
    <lineage>
        <taxon>Bacteria</taxon>
        <taxon>Pseudomonadati</taxon>
        <taxon>Pseudomonadota</taxon>
        <taxon>Alphaproteobacteria</taxon>
        <taxon>Acetobacterales</taxon>
        <taxon>Acetobacteraceae</taxon>
        <taxon>Craurococcus</taxon>
    </lineage>
</organism>
<evidence type="ECO:0000313" key="3">
    <source>
        <dbReference type="EMBL" id="GAA0585303.1"/>
    </source>
</evidence>
<keyword evidence="1" id="KW-0732">Signal</keyword>
<feature type="signal peptide" evidence="1">
    <location>
        <begin position="1"/>
        <end position="24"/>
    </location>
</feature>
<dbReference type="Proteomes" id="UP001501588">
    <property type="component" value="Unassembled WGS sequence"/>
</dbReference>
<keyword evidence="4" id="KW-1185">Reference proteome</keyword>
<evidence type="ECO:0000256" key="1">
    <source>
        <dbReference type="SAM" id="SignalP"/>
    </source>
</evidence>
<comment type="caution">
    <text evidence="3">The sequence shown here is derived from an EMBL/GenBank/DDBJ whole genome shotgun (WGS) entry which is preliminary data.</text>
</comment>
<proteinExistence type="predicted"/>
<dbReference type="EMBL" id="BAAAFZ010000030">
    <property type="protein sequence ID" value="GAA0585303.1"/>
    <property type="molecule type" value="Genomic_DNA"/>
</dbReference>
<evidence type="ECO:0000259" key="2">
    <source>
        <dbReference type="Pfam" id="PF14339"/>
    </source>
</evidence>
<accession>A0ABP3QF75</accession>
<sequence length="263" mass="26790">MQSRLPALLFGGALAASAPAAAGAATLIGLTSDNQLLRIDTETRRASAPVRVSGAAGKLVGIDVRPADGKLYGLTESGQLVVVDSSIGMAVRVSQLNERFEGGGRAVVDFNPVADRLRVMGMNGANLRVNVQTGEAAKDGQLKYAAGTPWAGTAPRVVAGAYTNSVPGAQGTMLLTIDSLTRTLNLQAPPNDGMQQPRGEVARSLPAGVAFDILADGQGNNRGFLLAGGMLHDVDLRSGRATPIGAVSGLPGGAEVIDVAATR</sequence>
<evidence type="ECO:0000313" key="4">
    <source>
        <dbReference type="Proteomes" id="UP001501588"/>
    </source>
</evidence>